<feature type="compositionally biased region" description="Low complexity" evidence="1">
    <location>
        <begin position="264"/>
        <end position="276"/>
    </location>
</feature>
<gene>
    <name evidence="4" type="ORF">Triagg1_6820</name>
</gene>
<feature type="transmembrane region" description="Helical" evidence="2">
    <location>
        <begin position="13"/>
        <end position="35"/>
    </location>
</feature>
<reference evidence="4" key="1">
    <citation type="submission" date="2023-11" db="EMBL/GenBank/DDBJ databases">
        <title>The genome sequences of three competitors of mushroom-forming fungi.</title>
        <authorList>
            <person name="Beijen E."/>
            <person name="Ohm R.A."/>
        </authorList>
    </citation>
    <scope>NUCLEOTIDE SEQUENCE</scope>
    <source>
        <strain evidence="4">CBS 100526</strain>
    </source>
</reference>
<name>A0AAE1IAG2_9HYPO</name>
<dbReference type="EMBL" id="JAWRVG010000028">
    <property type="protein sequence ID" value="KAK4069690.1"/>
    <property type="molecule type" value="Genomic_DNA"/>
</dbReference>
<dbReference type="Pfam" id="PF24802">
    <property type="entry name" value="DUF7703"/>
    <property type="match status" value="1"/>
</dbReference>
<dbReference type="PANTHER" id="PTHR37013">
    <property type="entry name" value="INTEGRAL MEMBRANE PROTEIN (AFU_ORTHOLOGUE AFUA_1G05950)-RELATED"/>
    <property type="match status" value="1"/>
</dbReference>
<evidence type="ECO:0000256" key="2">
    <source>
        <dbReference type="SAM" id="Phobius"/>
    </source>
</evidence>
<dbReference type="RefSeq" id="XP_062754148.1">
    <property type="nucleotide sequence ID" value="XM_062901487.1"/>
</dbReference>
<keyword evidence="5" id="KW-1185">Reference proteome</keyword>
<keyword evidence="2" id="KW-0812">Transmembrane</keyword>
<sequence length="354" mass="39558">MAGFSSGVDHTSLVFQILIPVFFSLALYNVIELTFLIFHTFKRHSGLYFWSCVFATGGLLFQTAGFFLLYYASPSVAYLAVTVSLLGWIPMVTGQSFVLWSRLHLILHNRRRLRMILWMIIINAILCTGGIAPMIYGSLANPELFHKPFSIMERIEVTVFFVQELIISGVYIFETLKLMRVQQSLGISQYGRSLMKHLIIVNVIIIILDGTIIALEYANQWEYQTAYKTFAYSAKLKLEFTILNRLVDMTKQTKEARAPPQEPSSTTRTTSQTGSSIAQKSLIQAPGEAQTCDVSFQATATADKDGSFRGGRPSMPDQGVLCTTEVVVQREDRCTGPDTCTHIQSNLTPGGFSK</sequence>
<feature type="region of interest" description="Disordered" evidence="1">
    <location>
        <begin position="252"/>
        <end position="280"/>
    </location>
</feature>
<organism evidence="4 5">
    <name type="scientific">Trichoderma aggressivum f. europaeum</name>
    <dbReference type="NCBI Taxonomy" id="173218"/>
    <lineage>
        <taxon>Eukaryota</taxon>
        <taxon>Fungi</taxon>
        <taxon>Dikarya</taxon>
        <taxon>Ascomycota</taxon>
        <taxon>Pezizomycotina</taxon>
        <taxon>Sordariomycetes</taxon>
        <taxon>Hypocreomycetidae</taxon>
        <taxon>Hypocreales</taxon>
        <taxon>Hypocreaceae</taxon>
        <taxon>Trichoderma</taxon>
    </lineage>
</organism>
<dbReference type="GeneID" id="87921392"/>
<dbReference type="Proteomes" id="UP001273209">
    <property type="component" value="Unassembled WGS sequence"/>
</dbReference>
<evidence type="ECO:0000313" key="4">
    <source>
        <dbReference type="EMBL" id="KAK4069690.1"/>
    </source>
</evidence>
<dbReference type="PANTHER" id="PTHR37013:SF3">
    <property type="entry name" value="INTEGRAL MEMBRANE PROTEIN (AFU_ORTHOLOGUE AFUA_1G05950)"/>
    <property type="match status" value="1"/>
</dbReference>
<dbReference type="InterPro" id="IPR056120">
    <property type="entry name" value="DUF7703"/>
</dbReference>
<evidence type="ECO:0000313" key="5">
    <source>
        <dbReference type="Proteomes" id="UP001273209"/>
    </source>
</evidence>
<feature type="transmembrane region" description="Helical" evidence="2">
    <location>
        <begin position="155"/>
        <end position="173"/>
    </location>
</feature>
<evidence type="ECO:0000256" key="1">
    <source>
        <dbReference type="SAM" id="MobiDB-lite"/>
    </source>
</evidence>
<feature type="domain" description="DUF7703" evidence="3">
    <location>
        <begin position="16"/>
        <end position="253"/>
    </location>
</feature>
<dbReference type="AlphaFoldDB" id="A0AAE1IAG2"/>
<feature type="transmembrane region" description="Helical" evidence="2">
    <location>
        <begin position="194"/>
        <end position="215"/>
    </location>
</feature>
<feature type="transmembrane region" description="Helical" evidence="2">
    <location>
        <begin position="47"/>
        <end position="71"/>
    </location>
</feature>
<evidence type="ECO:0000259" key="3">
    <source>
        <dbReference type="Pfam" id="PF24802"/>
    </source>
</evidence>
<proteinExistence type="predicted"/>
<comment type="caution">
    <text evidence="4">The sequence shown here is derived from an EMBL/GenBank/DDBJ whole genome shotgun (WGS) entry which is preliminary data.</text>
</comment>
<protein>
    <recommendedName>
        <fullName evidence="3">DUF7703 domain-containing protein</fullName>
    </recommendedName>
</protein>
<keyword evidence="2" id="KW-0472">Membrane</keyword>
<keyword evidence="2" id="KW-1133">Transmembrane helix</keyword>
<feature type="transmembrane region" description="Helical" evidence="2">
    <location>
        <begin position="77"/>
        <end position="103"/>
    </location>
</feature>
<accession>A0AAE1IAG2</accession>
<feature type="transmembrane region" description="Helical" evidence="2">
    <location>
        <begin position="115"/>
        <end position="135"/>
    </location>
</feature>